<gene>
    <name evidence="2" type="ORF">GCM10023258_20320</name>
</gene>
<proteinExistence type="predicted"/>
<feature type="transmembrane region" description="Helical" evidence="1">
    <location>
        <begin position="43"/>
        <end position="65"/>
    </location>
</feature>
<keyword evidence="1" id="KW-0472">Membrane</keyword>
<organism evidence="2 3">
    <name type="scientific">Terrabacter aeriphilus</name>
    <dbReference type="NCBI Taxonomy" id="515662"/>
    <lineage>
        <taxon>Bacteria</taxon>
        <taxon>Bacillati</taxon>
        <taxon>Actinomycetota</taxon>
        <taxon>Actinomycetes</taxon>
        <taxon>Micrococcales</taxon>
        <taxon>Intrasporangiaceae</taxon>
        <taxon>Terrabacter</taxon>
    </lineage>
</organism>
<dbReference type="Proteomes" id="UP001500427">
    <property type="component" value="Unassembled WGS sequence"/>
</dbReference>
<keyword evidence="1" id="KW-1133">Transmembrane helix</keyword>
<comment type="caution">
    <text evidence="2">The sequence shown here is derived from an EMBL/GenBank/DDBJ whole genome shotgun (WGS) entry which is preliminary data.</text>
</comment>
<protein>
    <submittedName>
        <fullName evidence="2">Uncharacterized protein</fullName>
    </submittedName>
</protein>
<sequence>MSLPTPLEDQLRSRLDRATHEVPGLGDLDDAVTRGRRRRAVRAAATVTSAVAGVAVVATGVALALGAGQRPVPRAAVPAAAPAAPAAATSDHVPGSDVDETMAAVVADHVARAGTATSVYPSDWTRSNPLPVARFASATEWQAHYRVGSGEDLTVLMSQRPTDAPAGAAVCDDSGRVVDGRGARIRLGDIGPGGSVVVVPGGAAQGESPCVARTLPGGVLVLVHGGARTTATFWRTSDATVVTVSSTLTTTAAGDRQVTDAELEGVATDPRLAFAHTSDPPAWPAANGPGWPAGL</sequence>
<dbReference type="EMBL" id="BAABIW010000014">
    <property type="protein sequence ID" value="GAA5026501.1"/>
    <property type="molecule type" value="Genomic_DNA"/>
</dbReference>
<keyword evidence="3" id="KW-1185">Reference proteome</keyword>
<evidence type="ECO:0000313" key="3">
    <source>
        <dbReference type="Proteomes" id="UP001500427"/>
    </source>
</evidence>
<dbReference type="RefSeq" id="WP_345507354.1">
    <property type="nucleotide sequence ID" value="NZ_BAABIW010000014.1"/>
</dbReference>
<reference evidence="3" key="1">
    <citation type="journal article" date="2019" name="Int. J. Syst. Evol. Microbiol.">
        <title>The Global Catalogue of Microorganisms (GCM) 10K type strain sequencing project: providing services to taxonomists for standard genome sequencing and annotation.</title>
        <authorList>
            <consortium name="The Broad Institute Genomics Platform"/>
            <consortium name="The Broad Institute Genome Sequencing Center for Infectious Disease"/>
            <person name="Wu L."/>
            <person name="Ma J."/>
        </authorList>
    </citation>
    <scope>NUCLEOTIDE SEQUENCE [LARGE SCALE GENOMIC DNA]</scope>
    <source>
        <strain evidence="3">JCM 17687</strain>
    </source>
</reference>
<accession>A0ABP9JE49</accession>
<keyword evidence="1" id="KW-0812">Transmembrane</keyword>
<evidence type="ECO:0000313" key="2">
    <source>
        <dbReference type="EMBL" id="GAA5026501.1"/>
    </source>
</evidence>
<name>A0ABP9JE49_9MICO</name>
<evidence type="ECO:0000256" key="1">
    <source>
        <dbReference type="SAM" id="Phobius"/>
    </source>
</evidence>